<keyword evidence="2" id="KW-0560">Oxidoreductase</keyword>
<accession>A4BGP9</accession>
<evidence type="ECO:0000313" key="3">
    <source>
        <dbReference type="Proteomes" id="UP000005953"/>
    </source>
</evidence>
<dbReference type="Proteomes" id="UP000005953">
    <property type="component" value="Unassembled WGS sequence"/>
</dbReference>
<name>A4BGP9_9GAMM</name>
<dbReference type="AlphaFoldDB" id="A4BGP9"/>
<dbReference type="GO" id="GO:0004365">
    <property type="term" value="F:glyceraldehyde-3-phosphate dehydrogenase (NAD+) (phosphorylating) activity"/>
    <property type="evidence" value="ECO:0007669"/>
    <property type="project" value="UniProtKB-EC"/>
</dbReference>
<evidence type="ECO:0000256" key="1">
    <source>
        <dbReference type="SAM" id="Phobius"/>
    </source>
</evidence>
<sequence length="105" mass="12118">MKTRSLNRGLITATLCNKWICGDLTMPARDPRDPRHFSESFQFIQSLFQQPEPKRSRFVALLGHLLRGVFVLITLFGLGVLLWLVLTFQLEHAELTEAGLWVPRR</sequence>
<organism evidence="2 3">
    <name type="scientific">Reinekea blandensis MED297</name>
    <dbReference type="NCBI Taxonomy" id="314283"/>
    <lineage>
        <taxon>Bacteria</taxon>
        <taxon>Pseudomonadati</taxon>
        <taxon>Pseudomonadota</taxon>
        <taxon>Gammaproteobacteria</taxon>
        <taxon>Oceanospirillales</taxon>
        <taxon>Saccharospirillaceae</taxon>
        <taxon>Reinekea</taxon>
    </lineage>
</organism>
<feature type="transmembrane region" description="Helical" evidence="1">
    <location>
        <begin position="65"/>
        <end position="86"/>
    </location>
</feature>
<dbReference type="HOGENOM" id="CLU_2234336_0_0_6"/>
<comment type="caution">
    <text evidence="2">The sequence shown here is derived from an EMBL/GenBank/DDBJ whole genome shotgun (WGS) entry which is preliminary data.</text>
</comment>
<keyword evidence="1" id="KW-0812">Transmembrane</keyword>
<keyword evidence="3" id="KW-1185">Reference proteome</keyword>
<proteinExistence type="predicted"/>
<evidence type="ECO:0000313" key="2">
    <source>
        <dbReference type="EMBL" id="EAR08697.1"/>
    </source>
</evidence>
<protein>
    <submittedName>
        <fullName evidence="2">Glyceraldehyde-3-phosphate dehydrogenase</fullName>
        <ecNumber evidence="2">1.2.1.12</ecNumber>
    </submittedName>
</protein>
<dbReference type="EC" id="1.2.1.12" evidence="2"/>
<gene>
    <name evidence="2" type="ORF">MED297_14315</name>
</gene>
<reference evidence="2 3" key="1">
    <citation type="submission" date="2006-02" db="EMBL/GenBank/DDBJ databases">
        <authorList>
            <person name="Pinhassi J."/>
            <person name="Pedros-Alio C."/>
            <person name="Ferriera S."/>
            <person name="Johnson J."/>
            <person name="Kravitz S."/>
            <person name="Halpern A."/>
            <person name="Remington K."/>
            <person name="Beeson K."/>
            <person name="Tran B."/>
            <person name="Rogers Y.-H."/>
            <person name="Friedman R."/>
            <person name="Venter J.C."/>
        </authorList>
    </citation>
    <scope>NUCLEOTIDE SEQUENCE [LARGE SCALE GENOMIC DNA]</scope>
    <source>
        <strain evidence="2 3">MED297</strain>
    </source>
</reference>
<dbReference type="EMBL" id="AAOE01000017">
    <property type="protein sequence ID" value="EAR08697.1"/>
    <property type="molecule type" value="Genomic_DNA"/>
</dbReference>
<keyword evidence="1" id="KW-1133">Transmembrane helix</keyword>
<keyword evidence="1" id="KW-0472">Membrane</keyword>